<dbReference type="InterPro" id="IPR029039">
    <property type="entry name" value="Flavoprotein-like_sf"/>
</dbReference>
<accession>A0A6L6JFE9</accession>
<gene>
    <name evidence="2" type="ORF">GL286_19955</name>
</gene>
<dbReference type="GO" id="GO:0010181">
    <property type="term" value="F:FMN binding"/>
    <property type="evidence" value="ECO:0007669"/>
    <property type="project" value="TreeGrafter"/>
</dbReference>
<evidence type="ECO:0000313" key="3">
    <source>
        <dbReference type="Proteomes" id="UP000478183"/>
    </source>
</evidence>
<comment type="caution">
    <text evidence="2">The sequence shown here is derived from an EMBL/GenBank/DDBJ whole genome shotgun (WGS) entry which is preliminary data.</text>
</comment>
<dbReference type="EMBL" id="WMIE01000024">
    <property type="protein sequence ID" value="MTH79985.1"/>
    <property type="molecule type" value="Genomic_DNA"/>
</dbReference>
<dbReference type="PANTHER" id="PTHR30543">
    <property type="entry name" value="CHROMATE REDUCTASE"/>
    <property type="match status" value="1"/>
</dbReference>
<dbReference type="SUPFAM" id="SSF52218">
    <property type="entry name" value="Flavoproteins"/>
    <property type="match status" value="1"/>
</dbReference>
<sequence length="197" mass="20913">MTRPFIIGFGGTTRAGSSSEKLVRAVLTACENEGAQTRLFDGAFLARLPHYAPEKPERTVEQREFVEAVRQCNGLVIGTPAYHGGISGLVKNALDLLEDLRGDPRVYFDDCPVGLVVSAAGWQGTGITLSALRDMVHAMRGWPTPIGISVNTLAGPLFDASGAITEPQLDATIAGQASQIMRFTSAFRGPQVLKGAA</sequence>
<dbReference type="GO" id="GO:0005829">
    <property type="term" value="C:cytosol"/>
    <property type="evidence" value="ECO:0007669"/>
    <property type="project" value="TreeGrafter"/>
</dbReference>
<organism evidence="2 3">
    <name type="scientific">Paracoccus aestuariivivens</name>
    <dbReference type="NCBI Taxonomy" id="1820333"/>
    <lineage>
        <taxon>Bacteria</taxon>
        <taxon>Pseudomonadati</taxon>
        <taxon>Pseudomonadota</taxon>
        <taxon>Alphaproteobacteria</taxon>
        <taxon>Rhodobacterales</taxon>
        <taxon>Paracoccaceae</taxon>
        <taxon>Paracoccus</taxon>
    </lineage>
</organism>
<dbReference type="Proteomes" id="UP000478183">
    <property type="component" value="Unassembled WGS sequence"/>
</dbReference>
<dbReference type="OrthoDB" id="571777at2"/>
<dbReference type="AlphaFoldDB" id="A0A6L6JFE9"/>
<evidence type="ECO:0000259" key="1">
    <source>
        <dbReference type="Pfam" id="PF03358"/>
    </source>
</evidence>
<dbReference type="GO" id="GO:0016491">
    <property type="term" value="F:oxidoreductase activity"/>
    <property type="evidence" value="ECO:0007669"/>
    <property type="project" value="InterPro"/>
</dbReference>
<dbReference type="InterPro" id="IPR050712">
    <property type="entry name" value="NAD(P)H-dep_reductase"/>
</dbReference>
<name>A0A6L6JFE9_9RHOB</name>
<dbReference type="InterPro" id="IPR005025">
    <property type="entry name" value="FMN_Rdtase-like_dom"/>
</dbReference>
<protein>
    <submittedName>
        <fullName evidence="2">NADPH-dependent FMN reductase</fullName>
    </submittedName>
</protein>
<dbReference type="RefSeq" id="WP_155097336.1">
    <property type="nucleotide sequence ID" value="NZ_WMIE01000024.1"/>
</dbReference>
<reference evidence="2 3" key="1">
    <citation type="submission" date="2019-11" db="EMBL/GenBank/DDBJ databases">
        <authorList>
            <person name="Dong K."/>
        </authorList>
    </citation>
    <scope>NUCLEOTIDE SEQUENCE [LARGE SCALE GENOMIC DNA]</scope>
    <source>
        <strain evidence="2 3">NBRC 111993</strain>
    </source>
</reference>
<evidence type="ECO:0000313" key="2">
    <source>
        <dbReference type="EMBL" id="MTH79985.1"/>
    </source>
</evidence>
<proteinExistence type="predicted"/>
<dbReference type="PANTHER" id="PTHR30543:SF21">
    <property type="entry name" value="NAD(P)H-DEPENDENT FMN REDUCTASE LOT6"/>
    <property type="match status" value="1"/>
</dbReference>
<keyword evidence="3" id="KW-1185">Reference proteome</keyword>
<dbReference type="Pfam" id="PF03358">
    <property type="entry name" value="FMN_red"/>
    <property type="match status" value="1"/>
</dbReference>
<dbReference type="Gene3D" id="3.40.50.360">
    <property type="match status" value="1"/>
</dbReference>
<feature type="domain" description="NADPH-dependent FMN reductase-like" evidence="1">
    <location>
        <begin position="6"/>
        <end position="145"/>
    </location>
</feature>